<keyword evidence="1" id="KW-0472">Membrane</keyword>
<gene>
    <name evidence="2" type="ORF">PENTCL1PPCAC_16693</name>
</gene>
<dbReference type="PANTHER" id="PTHR47521">
    <property type="entry name" value="SERPENTINE RECEPTOR, CLASS E (EPSILON)-RELATED"/>
    <property type="match status" value="1"/>
</dbReference>
<accession>A0AAV5TJQ8</accession>
<reference evidence="2" key="1">
    <citation type="submission" date="2023-10" db="EMBL/GenBank/DDBJ databases">
        <title>Genome assembly of Pristionchus species.</title>
        <authorList>
            <person name="Yoshida K."/>
            <person name="Sommer R.J."/>
        </authorList>
    </citation>
    <scope>NUCLEOTIDE SEQUENCE</scope>
    <source>
        <strain evidence="2">RS0144</strain>
    </source>
</reference>
<evidence type="ECO:0008006" key="4">
    <source>
        <dbReference type="Google" id="ProtNLM"/>
    </source>
</evidence>
<sequence length="309" mass="34573">YFISNYVALILHSISVLTAIFVIVVVQSTQLHRNCKFLLSLWATGYISQFAAHATISALNTTMPFLPINKNDPQIRSYLVDVSVGSQLFCESLEIMIATERIISSVDPAEYHISGRSNQLLFLLSFLAFCAAFVQGIICEANLHFLDAIAVFILEMCSLTMNHSAVTYCGRRSAELHAGSSLNARYQVKEACELAISMQRAYLVTFIAKNTFNGIIMLTCYKSDDAHTCVPLLFPLPHYVMEFIYCTELTISSTFLLSSLVINHPRLKLKAKVLLAKIRGSTAVEDVFQPPHLNSAGRAYFDHLRKTWN</sequence>
<dbReference type="AlphaFoldDB" id="A0AAV5TJQ8"/>
<keyword evidence="1" id="KW-0812">Transmembrane</keyword>
<feature type="transmembrane region" description="Helical" evidence="1">
    <location>
        <begin position="120"/>
        <end position="138"/>
    </location>
</feature>
<organism evidence="2 3">
    <name type="scientific">Pristionchus entomophagus</name>
    <dbReference type="NCBI Taxonomy" id="358040"/>
    <lineage>
        <taxon>Eukaryota</taxon>
        <taxon>Metazoa</taxon>
        <taxon>Ecdysozoa</taxon>
        <taxon>Nematoda</taxon>
        <taxon>Chromadorea</taxon>
        <taxon>Rhabditida</taxon>
        <taxon>Rhabditina</taxon>
        <taxon>Diplogasteromorpha</taxon>
        <taxon>Diplogasteroidea</taxon>
        <taxon>Neodiplogasteridae</taxon>
        <taxon>Pristionchus</taxon>
    </lineage>
</organism>
<evidence type="ECO:0000313" key="3">
    <source>
        <dbReference type="Proteomes" id="UP001432027"/>
    </source>
</evidence>
<name>A0AAV5TJQ8_9BILA</name>
<comment type="caution">
    <text evidence="2">The sequence shown here is derived from an EMBL/GenBank/DDBJ whole genome shotgun (WGS) entry which is preliminary data.</text>
</comment>
<dbReference type="InterPro" id="IPR052860">
    <property type="entry name" value="NRL-GPCR1"/>
</dbReference>
<feature type="transmembrane region" description="Helical" evidence="1">
    <location>
        <begin position="6"/>
        <end position="26"/>
    </location>
</feature>
<dbReference type="EMBL" id="BTSX01000004">
    <property type="protein sequence ID" value="GMS94518.1"/>
    <property type="molecule type" value="Genomic_DNA"/>
</dbReference>
<evidence type="ECO:0000256" key="1">
    <source>
        <dbReference type="SAM" id="Phobius"/>
    </source>
</evidence>
<proteinExistence type="predicted"/>
<dbReference type="Proteomes" id="UP001432027">
    <property type="component" value="Unassembled WGS sequence"/>
</dbReference>
<keyword evidence="1" id="KW-1133">Transmembrane helix</keyword>
<keyword evidence="3" id="KW-1185">Reference proteome</keyword>
<dbReference type="PANTHER" id="PTHR47521:SF18">
    <property type="entry name" value="G PROTEIN-COUPLED RECEPTOR-RELATED"/>
    <property type="match status" value="1"/>
</dbReference>
<feature type="non-terminal residue" evidence="2">
    <location>
        <position position="1"/>
    </location>
</feature>
<protein>
    <recommendedName>
        <fullName evidence="4">G protein-coupled receptor</fullName>
    </recommendedName>
</protein>
<evidence type="ECO:0000313" key="2">
    <source>
        <dbReference type="EMBL" id="GMS94518.1"/>
    </source>
</evidence>